<keyword evidence="7 9" id="KW-0408">Iron</keyword>
<keyword evidence="11" id="KW-1185">Reference proteome</keyword>
<protein>
    <submittedName>
        <fullName evidence="10">Cytochrome P450</fullName>
    </submittedName>
</protein>
<sequence>MSLSRELPIHMQRNGFDPVPELSAIRRREGVVRSTSPFGMDSWLVTRYADVRWVLSDWETFSNVLPIYSSPPGSPEEEDENVMRQAGNVLVVDPPEHTRLRRTVAPEFTARRLSRLEPRITSIVHDHLDELERAGSPGDLVTAFSIPVPSLVLCELLGVPHEDREDFLRYTNGFLNTAFTDEERKALHAESHAYLARLVARSRVDPGEGLLGRVTQTHGDELTDAEIVGLVSLLLLVGHETTADMLSLGTLALLQHPEQLDRLRRDPELIDPAIEELLRWLAIAHASTVKVATRQVEIAGQVINAGDLVMCSFPAANRDPDFVARPDELDITRAPSRHVAFGHGAHHCIGAPLARLQLRIALPLLLDRFPGMKLAADPEFRTGHLTHGLKSLLIAW</sequence>
<proteinExistence type="inferred from homology"/>
<evidence type="ECO:0000256" key="7">
    <source>
        <dbReference type="ARBA" id="ARBA00023004"/>
    </source>
</evidence>
<dbReference type="Proteomes" id="UP000323946">
    <property type="component" value="Unassembled WGS sequence"/>
</dbReference>
<dbReference type="AlphaFoldDB" id="A0A5M7BTW6"/>
<reference evidence="10 11" key="1">
    <citation type="submission" date="2019-09" db="EMBL/GenBank/DDBJ databases">
        <title>Draft genome sequence of the thermophilic Saccharopolyspora hirsuta VKM Ac-666T.</title>
        <authorList>
            <person name="Lobastova T.G."/>
            <person name="Fokina V."/>
            <person name="Bragin E.Y."/>
            <person name="Shtratnikova V.Y."/>
            <person name="Starodumova I.P."/>
            <person name="Tarlachkov S.V."/>
            <person name="Donova M.V."/>
        </authorList>
    </citation>
    <scope>NUCLEOTIDE SEQUENCE [LARGE SCALE GENOMIC DNA]</scope>
    <source>
        <strain evidence="10 11">VKM Ac-666</strain>
    </source>
</reference>
<dbReference type="EMBL" id="VWPH01000010">
    <property type="protein sequence ID" value="KAA5830674.1"/>
    <property type="molecule type" value="Genomic_DNA"/>
</dbReference>
<dbReference type="GO" id="GO:0016705">
    <property type="term" value="F:oxidoreductase activity, acting on paired donors, with incorporation or reduction of molecular oxygen"/>
    <property type="evidence" value="ECO:0007669"/>
    <property type="project" value="InterPro"/>
</dbReference>
<dbReference type="FunFam" id="1.10.630.10:FF:000018">
    <property type="entry name" value="Cytochrome P450 monooxygenase"/>
    <property type="match status" value="1"/>
</dbReference>
<dbReference type="CDD" id="cd11030">
    <property type="entry name" value="CYP105-like"/>
    <property type="match status" value="1"/>
</dbReference>
<dbReference type="Gene3D" id="1.10.630.10">
    <property type="entry name" value="Cytochrome P450"/>
    <property type="match status" value="1"/>
</dbReference>
<dbReference type="GO" id="GO:0020037">
    <property type="term" value="F:heme binding"/>
    <property type="evidence" value="ECO:0007669"/>
    <property type="project" value="InterPro"/>
</dbReference>
<dbReference type="SMR" id="A0A5M7BTW6"/>
<evidence type="ECO:0000313" key="11">
    <source>
        <dbReference type="Proteomes" id="UP000323946"/>
    </source>
</evidence>
<dbReference type="PANTHER" id="PTHR46696">
    <property type="entry name" value="P450, PUTATIVE (EUROFUNG)-RELATED"/>
    <property type="match status" value="1"/>
</dbReference>
<dbReference type="InterPro" id="IPR001128">
    <property type="entry name" value="Cyt_P450"/>
</dbReference>
<evidence type="ECO:0000256" key="6">
    <source>
        <dbReference type="ARBA" id="ARBA00023002"/>
    </source>
</evidence>
<evidence type="ECO:0000256" key="9">
    <source>
        <dbReference type="RuleBase" id="RU000461"/>
    </source>
</evidence>
<evidence type="ECO:0000256" key="2">
    <source>
        <dbReference type="ARBA" id="ARBA00010617"/>
    </source>
</evidence>
<dbReference type="OrthoDB" id="3664945at2"/>
<evidence type="ECO:0000256" key="5">
    <source>
        <dbReference type="ARBA" id="ARBA00022723"/>
    </source>
</evidence>
<name>A0A5M7BTW6_SACHI</name>
<keyword evidence="6 9" id="KW-0560">Oxidoreductase</keyword>
<dbReference type="PANTHER" id="PTHR46696:SF6">
    <property type="entry name" value="P450, PUTATIVE (EUROFUNG)-RELATED"/>
    <property type="match status" value="1"/>
</dbReference>
<keyword evidence="8 9" id="KW-0503">Monooxygenase</keyword>
<dbReference type="SUPFAM" id="SSF48264">
    <property type="entry name" value="Cytochrome P450"/>
    <property type="match status" value="1"/>
</dbReference>
<dbReference type="InterPro" id="IPR036396">
    <property type="entry name" value="Cyt_P450_sf"/>
</dbReference>
<keyword evidence="4 9" id="KW-0349">Heme</keyword>
<keyword evidence="5 9" id="KW-0479">Metal-binding</keyword>
<dbReference type="PRINTS" id="PR00359">
    <property type="entry name" value="BP450"/>
</dbReference>
<accession>A0A5M7BTW6</accession>
<comment type="caution">
    <text evidence="10">The sequence shown here is derived from an EMBL/GenBank/DDBJ whole genome shotgun (WGS) entry which is preliminary data.</text>
</comment>
<gene>
    <name evidence="10" type="ORF">F1721_22770</name>
</gene>
<keyword evidence="3" id="KW-0963">Cytoplasm</keyword>
<dbReference type="PROSITE" id="PS00086">
    <property type="entry name" value="CYTOCHROME_P450"/>
    <property type="match status" value="1"/>
</dbReference>
<evidence type="ECO:0000256" key="1">
    <source>
        <dbReference type="ARBA" id="ARBA00004496"/>
    </source>
</evidence>
<dbReference type="PRINTS" id="PR00385">
    <property type="entry name" value="P450"/>
</dbReference>
<dbReference type="GO" id="GO:0005737">
    <property type="term" value="C:cytoplasm"/>
    <property type="evidence" value="ECO:0007669"/>
    <property type="project" value="UniProtKB-SubCell"/>
</dbReference>
<dbReference type="Pfam" id="PF00067">
    <property type="entry name" value="p450"/>
    <property type="match status" value="1"/>
</dbReference>
<dbReference type="GO" id="GO:0005506">
    <property type="term" value="F:iron ion binding"/>
    <property type="evidence" value="ECO:0007669"/>
    <property type="project" value="InterPro"/>
</dbReference>
<dbReference type="InterPro" id="IPR002397">
    <property type="entry name" value="Cyt_P450_B"/>
</dbReference>
<comment type="subcellular location">
    <subcellularLocation>
        <location evidence="1">Cytoplasm</location>
    </subcellularLocation>
</comment>
<comment type="similarity">
    <text evidence="2 9">Belongs to the cytochrome P450 family.</text>
</comment>
<evidence type="ECO:0000313" key="10">
    <source>
        <dbReference type="EMBL" id="KAA5830674.1"/>
    </source>
</evidence>
<evidence type="ECO:0000256" key="3">
    <source>
        <dbReference type="ARBA" id="ARBA00022490"/>
    </source>
</evidence>
<evidence type="ECO:0000256" key="4">
    <source>
        <dbReference type="ARBA" id="ARBA00022617"/>
    </source>
</evidence>
<dbReference type="RefSeq" id="WP_150068773.1">
    <property type="nucleotide sequence ID" value="NZ_VWPH01000010.1"/>
</dbReference>
<evidence type="ECO:0000256" key="8">
    <source>
        <dbReference type="ARBA" id="ARBA00023033"/>
    </source>
</evidence>
<dbReference type="GO" id="GO:0004497">
    <property type="term" value="F:monooxygenase activity"/>
    <property type="evidence" value="ECO:0007669"/>
    <property type="project" value="UniProtKB-KW"/>
</dbReference>
<organism evidence="10 11">
    <name type="scientific">Saccharopolyspora hirsuta</name>
    <dbReference type="NCBI Taxonomy" id="1837"/>
    <lineage>
        <taxon>Bacteria</taxon>
        <taxon>Bacillati</taxon>
        <taxon>Actinomycetota</taxon>
        <taxon>Actinomycetes</taxon>
        <taxon>Pseudonocardiales</taxon>
        <taxon>Pseudonocardiaceae</taxon>
        <taxon>Saccharopolyspora</taxon>
    </lineage>
</organism>
<dbReference type="InterPro" id="IPR017972">
    <property type="entry name" value="Cyt_P450_CS"/>
</dbReference>